<accession>A0ACB9D3S5</accession>
<sequence>MWSFALPLGANRDHEYCNPAGDQHRSSDEKMKRLPASLIRVNGGDSMADRQKDFAKWLKARGVQVTRKFYEGAYHGVEVYDP</sequence>
<reference evidence="1 2" key="2">
    <citation type="journal article" date="2022" name="Mol. Ecol. Resour.">
        <title>The genomes of chicory, endive, great burdock and yacon provide insights into Asteraceae paleo-polyploidization history and plant inulin production.</title>
        <authorList>
            <person name="Fan W."/>
            <person name="Wang S."/>
            <person name="Wang H."/>
            <person name="Wang A."/>
            <person name="Jiang F."/>
            <person name="Liu H."/>
            <person name="Zhao H."/>
            <person name="Xu D."/>
            <person name="Zhang Y."/>
        </authorList>
    </citation>
    <scope>NUCLEOTIDE SEQUENCE [LARGE SCALE GENOMIC DNA]</scope>
    <source>
        <strain evidence="2">cv. Yunnan</strain>
        <tissue evidence="1">Leaves</tissue>
    </source>
</reference>
<protein>
    <submittedName>
        <fullName evidence="1">Uncharacterized protein</fullName>
    </submittedName>
</protein>
<name>A0ACB9D3S5_9ASTR</name>
<organism evidence="1 2">
    <name type="scientific">Smallanthus sonchifolius</name>
    <dbReference type="NCBI Taxonomy" id="185202"/>
    <lineage>
        <taxon>Eukaryota</taxon>
        <taxon>Viridiplantae</taxon>
        <taxon>Streptophyta</taxon>
        <taxon>Embryophyta</taxon>
        <taxon>Tracheophyta</taxon>
        <taxon>Spermatophyta</taxon>
        <taxon>Magnoliopsida</taxon>
        <taxon>eudicotyledons</taxon>
        <taxon>Gunneridae</taxon>
        <taxon>Pentapetalae</taxon>
        <taxon>asterids</taxon>
        <taxon>campanulids</taxon>
        <taxon>Asterales</taxon>
        <taxon>Asteraceae</taxon>
        <taxon>Asteroideae</taxon>
        <taxon>Heliantheae alliance</taxon>
        <taxon>Millerieae</taxon>
        <taxon>Smallanthus</taxon>
    </lineage>
</organism>
<keyword evidence="2" id="KW-1185">Reference proteome</keyword>
<dbReference type="Proteomes" id="UP001056120">
    <property type="component" value="Linkage Group LG20"/>
</dbReference>
<proteinExistence type="predicted"/>
<gene>
    <name evidence="1" type="ORF">L1987_58920</name>
</gene>
<dbReference type="EMBL" id="CM042037">
    <property type="protein sequence ID" value="KAI3741249.1"/>
    <property type="molecule type" value="Genomic_DNA"/>
</dbReference>
<evidence type="ECO:0000313" key="2">
    <source>
        <dbReference type="Proteomes" id="UP001056120"/>
    </source>
</evidence>
<evidence type="ECO:0000313" key="1">
    <source>
        <dbReference type="EMBL" id="KAI3741249.1"/>
    </source>
</evidence>
<reference evidence="2" key="1">
    <citation type="journal article" date="2022" name="Mol. Ecol. Resour.">
        <title>The genomes of chicory, endive, great burdock and yacon provide insights into Asteraceae palaeo-polyploidization history and plant inulin production.</title>
        <authorList>
            <person name="Fan W."/>
            <person name="Wang S."/>
            <person name="Wang H."/>
            <person name="Wang A."/>
            <person name="Jiang F."/>
            <person name="Liu H."/>
            <person name="Zhao H."/>
            <person name="Xu D."/>
            <person name="Zhang Y."/>
        </authorList>
    </citation>
    <scope>NUCLEOTIDE SEQUENCE [LARGE SCALE GENOMIC DNA]</scope>
    <source>
        <strain evidence="2">cv. Yunnan</strain>
    </source>
</reference>
<comment type="caution">
    <text evidence="1">The sequence shown here is derived from an EMBL/GenBank/DDBJ whole genome shotgun (WGS) entry which is preliminary data.</text>
</comment>